<dbReference type="PROSITE" id="PS50853">
    <property type="entry name" value="FN3"/>
    <property type="match status" value="5"/>
</dbReference>
<dbReference type="InterPro" id="IPR050991">
    <property type="entry name" value="ECM_Regulatory_Proteins"/>
</dbReference>
<dbReference type="PANTHER" id="PTHR46708">
    <property type="entry name" value="TENASCIN"/>
    <property type="match status" value="1"/>
</dbReference>
<feature type="domain" description="Fibronectin type-III" evidence="2">
    <location>
        <begin position="307"/>
        <end position="402"/>
    </location>
</feature>
<organism evidence="3 4">
    <name type="scientific">Spirosoma terrae</name>
    <dbReference type="NCBI Taxonomy" id="1968276"/>
    <lineage>
        <taxon>Bacteria</taxon>
        <taxon>Pseudomonadati</taxon>
        <taxon>Bacteroidota</taxon>
        <taxon>Cytophagia</taxon>
        <taxon>Cytophagales</taxon>
        <taxon>Cytophagaceae</taxon>
        <taxon>Spirosoma</taxon>
    </lineage>
</organism>
<dbReference type="CDD" id="cd00063">
    <property type="entry name" value="FN3"/>
    <property type="match status" value="5"/>
</dbReference>
<keyword evidence="1" id="KW-0677">Repeat</keyword>
<name>A0A6L9LIE1_9BACT</name>
<protein>
    <submittedName>
        <fullName evidence="3">Fibronectin type III domain-containing protein</fullName>
    </submittedName>
</protein>
<evidence type="ECO:0000313" key="4">
    <source>
        <dbReference type="Proteomes" id="UP000474175"/>
    </source>
</evidence>
<feature type="domain" description="Fibronectin type-III" evidence="2">
    <location>
        <begin position="403"/>
        <end position="490"/>
    </location>
</feature>
<dbReference type="Proteomes" id="UP000474175">
    <property type="component" value="Unassembled WGS sequence"/>
</dbReference>
<keyword evidence="4" id="KW-1185">Reference proteome</keyword>
<proteinExistence type="predicted"/>
<evidence type="ECO:0000313" key="3">
    <source>
        <dbReference type="EMBL" id="NDU99152.1"/>
    </source>
</evidence>
<dbReference type="SUPFAM" id="SSF49265">
    <property type="entry name" value="Fibronectin type III"/>
    <property type="match status" value="5"/>
</dbReference>
<feature type="domain" description="Fibronectin type-III" evidence="2">
    <location>
        <begin position="123"/>
        <end position="212"/>
    </location>
</feature>
<gene>
    <name evidence="3" type="ORF">GK108_30015</name>
</gene>
<dbReference type="InterPro" id="IPR003961">
    <property type="entry name" value="FN3_dom"/>
</dbReference>
<dbReference type="InterPro" id="IPR013783">
    <property type="entry name" value="Ig-like_fold"/>
</dbReference>
<dbReference type="RefSeq" id="WP_163955282.1">
    <property type="nucleotide sequence ID" value="NZ_JAAFZH010000024.1"/>
</dbReference>
<dbReference type="PANTHER" id="PTHR46708:SF2">
    <property type="entry name" value="FIBRONECTIN TYPE-III DOMAIN-CONTAINING PROTEIN"/>
    <property type="match status" value="1"/>
</dbReference>
<feature type="domain" description="Fibronectin type-III" evidence="2">
    <location>
        <begin position="673"/>
        <end position="768"/>
    </location>
</feature>
<dbReference type="EMBL" id="JAAFZH010000024">
    <property type="protein sequence ID" value="NDU99152.1"/>
    <property type="molecule type" value="Genomic_DNA"/>
</dbReference>
<dbReference type="SMART" id="SM00060">
    <property type="entry name" value="FN3"/>
    <property type="match status" value="8"/>
</dbReference>
<dbReference type="Pfam" id="PF00041">
    <property type="entry name" value="fn3"/>
    <property type="match status" value="2"/>
</dbReference>
<accession>A0A6L9LIE1</accession>
<dbReference type="AlphaFoldDB" id="A0A6L9LIE1"/>
<dbReference type="InterPro" id="IPR036116">
    <property type="entry name" value="FN3_sf"/>
</dbReference>
<evidence type="ECO:0000256" key="1">
    <source>
        <dbReference type="ARBA" id="ARBA00022737"/>
    </source>
</evidence>
<comment type="caution">
    <text evidence="3">The sequence shown here is derived from an EMBL/GenBank/DDBJ whole genome shotgun (WGS) entry which is preliminary data.</text>
</comment>
<feature type="domain" description="Fibronectin type-III" evidence="2">
    <location>
        <begin position="27"/>
        <end position="121"/>
    </location>
</feature>
<dbReference type="Gene3D" id="2.60.40.10">
    <property type="entry name" value="Immunoglobulins"/>
    <property type="match status" value="8"/>
</dbReference>
<sequence length="837" mass="90829">MPGGTKLEDAIHLQNGSLGSDQVGCEVPQPFAGSVARTYASVGWTGSSGQDYSIQWRAAGSANWNTISPITGSPYTTSNSYSLTGLTSNTAYEWQVQGICPGSPATYSTYSAPQTFTTLTCQLPVNLATSSVRSASAYLIWNAGYDSGNTVDLRYRPVNTPTWTTISSINSTTYALTGLANNTEYEWQLRSICSANESSDFTTSSTFTTFCLIPGGLSSNAGSTIASLYWGFQGFPEPGSTYELQYRTVGSQQWTTLTGPSASSYGSRSLTGLIKDTNYEWRIRLVCSPTSQSDYSAIATFRTGCFAPESNSLQVPYVFSSSAQLSWGVTTDPGTTFDIQYRPTGTSDWTTVSNLTANTSNGSYTLTNLSSNTAYEWQIRSVCSPTESTSFTPGPAFTTRCPTPSAQYSAAQVSSIILQWTQPEAGATYEVRYRTVGAANWTIISNLTSTSTTLSGLVSNTDYEWQLRTLCANGSIADFSTVYTFHTASCGVPYGLQVSINTHSARLFWSFANADAATRYEIWYRSVGFPTWSVLGNLTSTNGNGYVDLSGLANNTAYEWQIKTVCSATESSAFASGPTFTTGCPIPSSLYESKQVNTATLYWNSTGIGISYDMRYRQANTTNWTTISNIANPTTSISGLTGNTTYEWQVRSLCNDNINSDFSAMANFTTYACLAPAQLVNAITTTSARLNWYYGFANANTRYEARYRVTGTTSWAVLSNLTSTNGSGYVDLTNLSINTQYEWQVKTICTETESSDYSAITTFQTLAPCSSMYTVKAGDWSDPTVWSCDRIPISSDTVQIKHAVTLPVSYVANALQMRFDSGQQVRYSANSSLRVGF</sequence>
<reference evidence="3 4" key="1">
    <citation type="submission" date="2020-02" db="EMBL/GenBank/DDBJ databases">
        <title>Draft genome sequence of two Spirosoma agri KCTC 52727 and Spirosoma terrae KCTC 52035.</title>
        <authorList>
            <person name="Rojas J."/>
            <person name="Ambika Manirajan B."/>
            <person name="Suarez C."/>
            <person name="Ratering S."/>
            <person name="Schnell S."/>
        </authorList>
    </citation>
    <scope>NUCLEOTIDE SEQUENCE [LARGE SCALE GENOMIC DNA]</scope>
    <source>
        <strain evidence="3 4">KCTC 52035</strain>
    </source>
</reference>
<evidence type="ECO:0000259" key="2">
    <source>
        <dbReference type="PROSITE" id="PS50853"/>
    </source>
</evidence>